<dbReference type="EMBL" id="ML737138">
    <property type="protein sequence ID" value="KAE8341820.1"/>
    <property type="molecule type" value="Genomic_DNA"/>
</dbReference>
<organism evidence="2">
    <name type="scientific">Aspergillus arachidicola</name>
    <dbReference type="NCBI Taxonomy" id="656916"/>
    <lineage>
        <taxon>Eukaryota</taxon>
        <taxon>Fungi</taxon>
        <taxon>Dikarya</taxon>
        <taxon>Ascomycota</taxon>
        <taxon>Pezizomycotina</taxon>
        <taxon>Eurotiomycetes</taxon>
        <taxon>Eurotiomycetidae</taxon>
        <taxon>Eurotiales</taxon>
        <taxon>Aspergillaceae</taxon>
        <taxon>Aspergillus</taxon>
        <taxon>Aspergillus subgen. Circumdati</taxon>
    </lineage>
</organism>
<proteinExistence type="predicted"/>
<evidence type="ECO:0000256" key="1">
    <source>
        <dbReference type="SAM" id="MobiDB-lite"/>
    </source>
</evidence>
<evidence type="ECO:0000313" key="2">
    <source>
        <dbReference type="EMBL" id="KAE8341820.1"/>
    </source>
</evidence>
<feature type="region of interest" description="Disordered" evidence="1">
    <location>
        <begin position="39"/>
        <end position="66"/>
    </location>
</feature>
<protein>
    <submittedName>
        <fullName evidence="2">Uncharacterized protein</fullName>
    </submittedName>
</protein>
<name>A0A5N6YDY0_9EURO</name>
<dbReference type="Proteomes" id="UP000325558">
    <property type="component" value="Unassembled WGS sequence"/>
</dbReference>
<accession>A0A5N6YDY0</accession>
<reference evidence="2" key="1">
    <citation type="submission" date="2019-04" db="EMBL/GenBank/DDBJ databases">
        <title>Friends and foes A comparative genomics study of 23 Aspergillus species from section Flavi.</title>
        <authorList>
            <consortium name="DOE Joint Genome Institute"/>
            <person name="Kjaerbolling I."/>
            <person name="Vesth T."/>
            <person name="Frisvad J.C."/>
            <person name="Nybo J.L."/>
            <person name="Theobald S."/>
            <person name="Kildgaard S."/>
            <person name="Isbrandt T."/>
            <person name="Kuo A."/>
            <person name="Sato A."/>
            <person name="Lyhne E.K."/>
            <person name="Kogle M.E."/>
            <person name="Wiebenga A."/>
            <person name="Kun R.S."/>
            <person name="Lubbers R.J."/>
            <person name="Makela M.R."/>
            <person name="Barry K."/>
            <person name="Chovatia M."/>
            <person name="Clum A."/>
            <person name="Daum C."/>
            <person name="Haridas S."/>
            <person name="He G."/>
            <person name="LaButti K."/>
            <person name="Lipzen A."/>
            <person name="Mondo S."/>
            <person name="Riley R."/>
            <person name="Salamov A."/>
            <person name="Simmons B.A."/>
            <person name="Magnuson J.K."/>
            <person name="Henrissat B."/>
            <person name="Mortensen U.H."/>
            <person name="Larsen T.O."/>
            <person name="Devries R.P."/>
            <person name="Grigoriev I.V."/>
            <person name="Machida M."/>
            <person name="Baker S.E."/>
            <person name="Andersen M.R."/>
        </authorList>
    </citation>
    <scope>NUCLEOTIDE SEQUENCE</scope>
    <source>
        <strain evidence="2">CBS 117612</strain>
    </source>
</reference>
<sequence>MQKGYEKEAIEFLSCIEDKPIEDPKLWHRKTKSNARYTTKERMPSDGATSFYAERPTARTPKPCDD</sequence>
<gene>
    <name evidence="2" type="ORF">BDV24DRAFT_131486</name>
</gene>
<dbReference type="AlphaFoldDB" id="A0A5N6YDY0"/>